<evidence type="ECO:0000259" key="2">
    <source>
        <dbReference type="SMART" id="SM00198"/>
    </source>
</evidence>
<reference evidence="5" key="1">
    <citation type="submission" date="2012-12" db="EMBL/GenBank/DDBJ databases">
        <authorList>
            <person name="Hellsten U."/>
            <person name="Grimwood J."/>
            <person name="Chapman J.A."/>
            <person name="Shapiro H."/>
            <person name="Aerts A."/>
            <person name="Otillar R.P."/>
            <person name="Terry A.Y."/>
            <person name="Boore J.L."/>
            <person name="Simakov O."/>
            <person name="Marletaz F."/>
            <person name="Cho S.-J."/>
            <person name="Edsinger-Gonzales E."/>
            <person name="Havlak P."/>
            <person name="Kuo D.-H."/>
            <person name="Larsson T."/>
            <person name="Lv J."/>
            <person name="Arendt D."/>
            <person name="Savage R."/>
            <person name="Osoegawa K."/>
            <person name="de Jong P."/>
            <person name="Lindberg D.R."/>
            <person name="Seaver E.C."/>
            <person name="Weisblat D.A."/>
            <person name="Putnam N.H."/>
            <person name="Grigoriev I.V."/>
            <person name="Rokhsar D.S."/>
        </authorList>
    </citation>
    <scope>NUCLEOTIDE SEQUENCE</scope>
</reference>
<dbReference type="GO" id="GO:0005615">
    <property type="term" value="C:extracellular space"/>
    <property type="evidence" value="ECO:0000318"/>
    <property type="project" value="GO_Central"/>
</dbReference>
<dbReference type="KEGG" id="hro:HELRODRAFT_178000"/>
<evidence type="ECO:0000313" key="4">
    <source>
        <dbReference type="EnsemblMetazoa" id="HelroP178000"/>
    </source>
</evidence>
<dbReference type="Gene3D" id="3.40.33.10">
    <property type="entry name" value="CAP"/>
    <property type="match status" value="1"/>
</dbReference>
<organism evidence="4 5">
    <name type="scientific">Helobdella robusta</name>
    <name type="common">Californian leech</name>
    <dbReference type="NCBI Taxonomy" id="6412"/>
    <lineage>
        <taxon>Eukaryota</taxon>
        <taxon>Metazoa</taxon>
        <taxon>Spiralia</taxon>
        <taxon>Lophotrochozoa</taxon>
        <taxon>Annelida</taxon>
        <taxon>Clitellata</taxon>
        <taxon>Hirudinea</taxon>
        <taxon>Rhynchobdellida</taxon>
        <taxon>Glossiphoniidae</taxon>
        <taxon>Helobdella</taxon>
    </lineage>
</organism>
<feature type="signal peptide" evidence="1">
    <location>
        <begin position="1"/>
        <end position="19"/>
    </location>
</feature>
<sequence>MMYAITCVLLLCISAASLAEVLSEEEKMQILENHNLLRANEGASNMMKLKWSDQLAGYATLWADRCDFSHGQPVEATSAGHIGQNLYISSLLQWNIGKAVLNWFKEKDAYNISLNACQPDKVCGHYTQPRMCKSSENVKIIFEEMCNNLCTFKNSYMMNIFRLPDKSPASI</sequence>
<dbReference type="HOGENOM" id="CLU_035730_2_3_1"/>
<dbReference type="GeneID" id="20206560"/>
<keyword evidence="5" id="KW-1185">Reference proteome</keyword>
<dbReference type="EMBL" id="KB097336">
    <property type="protein sequence ID" value="ESN97565.1"/>
    <property type="molecule type" value="Genomic_DNA"/>
</dbReference>
<dbReference type="STRING" id="6412.T1FCL1"/>
<dbReference type="RefSeq" id="XP_009024388.1">
    <property type="nucleotide sequence ID" value="XM_009026140.1"/>
</dbReference>
<dbReference type="OMA" id="CAHYTET"/>
<dbReference type="AlphaFoldDB" id="T1FCL1"/>
<dbReference type="eggNOG" id="KOG3017">
    <property type="taxonomic scope" value="Eukaryota"/>
</dbReference>
<dbReference type="EnsemblMetazoa" id="HelroT178000">
    <property type="protein sequence ID" value="HelroP178000"/>
    <property type="gene ID" value="HelroG178000"/>
</dbReference>
<name>T1FCL1_HELRO</name>
<dbReference type="OrthoDB" id="674273at2759"/>
<protein>
    <recommendedName>
        <fullName evidence="2">SCP domain-containing protein</fullName>
    </recommendedName>
</protein>
<reference evidence="3 5" key="2">
    <citation type="journal article" date="2013" name="Nature">
        <title>Insights into bilaterian evolution from three spiralian genomes.</title>
        <authorList>
            <person name="Simakov O."/>
            <person name="Marletaz F."/>
            <person name="Cho S.J."/>
            <person name="Edsinger-Gonzales E."/>
            <person name="Havlak P."/>
            <person name="Hellsten U."/>
            <person name="Kuo D.H."/>
            <person name="Larsson T."/>
            <person name="Lv J."/>
            <person name="Arendt D."/>
            <person name="Savage R."/>
            <person name="Osoegawa K."/>
            <person name="de Jong P."/>
            <person name="Grimwood J."/>
            <person name="Chapman J.A."/>
            <person name="Shapiro H."/>
            <person name="Aerts A."/>
            <person name="Otillar R.P."/>
            <person name="Terry A.Y."/>
            <person name="Boore J.L."/>
            <person name="Grigoriev I.V."/>
            <person name="Lindberg D.R."/>
            <person name="Seaver E.C."/>
            <person name="Weisblat D.A."/>
            <person name="Putnam N.H."/>
            <person name="Rokhsar D.S."/>
        </authorList>
    </citation>
    <scope>NUCLEOTIDE SEQUENCE</scope>
</reference>
<dbReference type="Proteomes" id="UP000015101">
    <property type="component" value="Unassembled WGS sequence"/>
</dbReference>
<dbReference type="EMBL" id="AMQM01006274">
    <property type="status" value="NOT_ANNOTATED_CDS"/>
    <property type="molecule type" value="Genomic_DNA"/>
</dbReference>
<dbReference type="InterPro" id="IPR014044">
    <property type="entry name" value="CAP_dom"/>
</dbReference>
<dbReference type="InterPro" id="IPR035940">
    <property type="entry name" value="CAP_sf"/>
</dbReference>
<dbReference type="InParanoid" id="T1FCL1"/>
<dbReference type="FunCoup" id="T1FCL1">
    <property type="interactions" value="36"/>
</dbReference>
<dbReference type="Pfam" id="PF00188">
    <property type="entry name" value="CAP"/>
    <property type="match status" value="1"/>
</dbReference>
<dbReference type="CTD" id="20206560"/>
<dbReference type="PANTHER" id="PTHR10334">
    <property type="entry name" value="CYSTEINE-RICH SECRETORY PROTEIN-RELATED"/>
    <property type="match status" value="1"/>
</dbReference>
<gene>
    <name evidence="4" type="primary">20206560</name>
    <name evidence="3" type="ORF">HELRODRAFT_178000</name>
</gene>
<evidence type="ECO:0000313" key="5">
    <source>
        <dbReference type="Proteomes" id="UP000015101"/>
    </source>
</evidence>
<feature type="domain" description="SCP" evidence="2">
    <location>
        <begin position="25"/>
        <end position="144"/>
    </location>
</feature>
<evidence type="ECO:0000313" key="3">
    <source>
        <dbReference type="EMBL" id="ESN97565.1"/>
    </source>
</evidence>
<accession>T1FCL1</accession>
<feature type="chain" id="PRO_5010980476" description="SCP domain-containing protein" evidence="1">
    <location>
        <begin position="20"/>
        <end position="171"/>
    </location>
</feature>
<dbReference type="InterPro" id="IPR001283">
    <property type="entry name" value="CRISP-related"/>
</dbReference>
<keyword evidence="1" id="KW-0732">Signal</keyword>
<proteinExistence type="predicted"/>
<dbReference type="FunFam" id="3.40.33.10:FF:000057">
    <property type="entry name" value="Uncharacterized protein"/>
    <property type="match status" value="1"/>
</dbReference>
<reference evidence="4" key="3">
    <citation type="submission" date="2015-06" db="UniProtKB">
        <authorList>
            <consortium name="EnsemblMetazoa"/>
        </authorList>
    </citation>
    <scope>IDENTIFICATION</scope>
</reference>
<evidence type="ECO:0000256" key="1">
    <source>
        <dbReference type="SAM" id="SignalP"/>
    </source>
</evidence>
<dbReference type="SMART" id="SM00198">
    <property type="entry name" value="SCP"/>
    <property type="match status" value="1"/>
</dbReference>
<dbReference type="SUPFAM" id="SSF55797">
    <property type="entry name" value="PR-1-like"/>
    <property type="match status" value="1"/>
</dbReference>